<feature type="compositionally biased region" description="Polar residues" evidence="12">
    <location>
        <begin position="721"/>
        <end position="732"/>
    </location>
</feature>
<dbReference type="GO" id="GO:0005886">
    <property type="term" value="C:plasma membrane"/>
    <property type="evidence" value="ECO:0007669"/>
    <property type="project" value="UniProtKB-SubCell"/>
</dbReference>
<dbReference type="PRINTS" id="PR00237">
    <property type="entry name" value="GPCRRHODOPSN"/>
</dbReference>
<feature type="transmembrane region" description="Helical" evidence="13">
    <location>
        <begin position="187"/>
        <end position="208"/>
    </location>
</feature>
<keyword evidence="5 13" id="KW-1133">Transmembrane helix</keyword>
<name>A0A553PFL7_TIGCA</name>
<accession>A0A553PFL7</accession>
<dbReference type="STRING" id="6832.A0A553PFL7"/>
<proteinExistence type="inferred from homology"/>
<feature type="compositionally biased region" description="Polar residues" evidence="12">
    <location>
        <begin position="647"/>
        <end position="657"/>
    </location>
</feature>
<comment type="caution">
    <text evidence="15">The sequence shown here is derived from an EMBL/GenBank/DDBJ whole genome shotgun (WGS) entry which is preliminary data.</text>
</comment>
<feature type="transmembrane region" description="Helical" evidence="13">
    <location>
        <begin position="116"/>
        <end position="137"/>
    </location>
</feature>
<dbReference type="Pfam" id="PF00001">
    <property type="entry name" value="7tm_1"/>
    <property type="match status" value="1"/>
</dbReference>
<dbReference type="SMART" id="SM01381">
    <property type="entry name" value="7TM_GPCR_Srsx"/>
    <property type="match status" value="1"/>
</dbReference>
<dbReference type="AlphaFoldDB" id="A0A553PFL7"/>
<gene>
    <name evidence="15" type="ORF">TCAL_09576</name>
</gene>
<feature type="transmembrane region" description="Helical" evidence="13">
    <location>
        <begin position="807"/>
        <end position="829"/>
    </location>
</feature>
<dbReference type="InterPro" id="IPR000276">
    <property type="entry name" value="GPCR_Rhodpsn"/>
</dbReference>
<keyword evidence="10 11" id="KW-0807">Transducer</keyword>
<feature type="compositionally biased region" description="Low complexity" evidence="12">
    <location>
        <begin position="526"/>
        <end position="545"/>
    </location>
</feature>
<dbReference type="PROSITE" id="PS00237">
    <property type="entry name" value="G_PROTEIN_RECEP_F1_1"/>
    <property type="match status" value="1"/>
</dbReference>
<dbReference type="PANTHER" id="PTHR24248">
    <property type="entry name" value="ADRENERGIC RECEPTOR-RELATED G-PROTEIN COUPLED RECEPTOR"/>
    <property type="match status" value="1"/>
</dbReference>
<evidence type="ECO:0000256" key="2">
    <source>
        <dbReference type="ARBA" id="ARBA00010663"/>
    </source>
</evidence>
<keyword evidence="6 11" id="KW-0297">G-protein coupled receptor</keyword>
<dbReference type="OrthoDB" id="6358729at2759"/>
<reference evidence="15 16" key="1">
    <citation type="journal article" date="2018" name="Nat. Ecol. Evol.">
        <title>Genomic signatures of mitonuclear coevolution across populations of Tigriopus californicus.</title>
        <authorList>
            <person name="Barreto F.S."/>
            <person name="Watson E.T."/>
            <person name="Lima T.G."/>
            <person name="Willett C.S."/>
            <person name="Edmands S."/>
            <person name="Li W."/>
            <person name="Burton R.S."/>
        </authorList>
    </citation>
    <scope>NUCLEOTIDE SEQUENCE [LARGE SCALE GENOMIC DNA]</scope>
    <source>
        <strain evidence="15 16">San Diego</strain>
    </source>
</reference>
<feature type="region of interest" description="Disordered" evidence="12">
    <location>
        <begin position="593"/>
        <end position="634"/>
    </location>
</feature>
<dbReference type="EMBL" id="VCGU01000004">
    <property type="protein sequence ID" value="TRY76464.1"/>
    <property type="molecule type" value="Genomic_DNA"/>
</dbReference>
<evidence type="ECO:0000259" key="14">
    <source>
        <dbReference type="PROSITE" id="PS50262"/>
    </source>
</evidence>
<evidence type="ECO:0000256" key="11">
    <source>
        <dbReference type="RuleBase" id="RU000688"/>
    </source>
</evidence>
<dbReference type="PANTHER" id="PTHR24248:SF174">
    <property type="entry name" value="TYRAMINE_OCTOPAMINE RECEPTOR"/>
    <property type="match status" value="1"/>
</dbReference>
<evidence type="ECO:0000256" key="13">
    <source>
        <dbReference type="SAM" id="Phobius"/>
    </source>
</evidence>
<dbReference type="InterPro" id="IPR017452">
    <property type="entry name" value="GPCR_Rhodpsn_7TM"/>
</dbReference>
<keyword evidence="3" id="KW-1003">Cell membrane</keyword>
<evidence type="ECO:0000256" key="4">
    <source>
        <dbReference type="ARBA" id="ARBA00022692"/>
    </source>
</evidence>
<keyword evidence="7 13" id="KW-0472">Membrane</keyword>
<evidence type="ECO:0000313" key="15">
    <source>
        <dbReference type="EMBL" id="TRY76464.1"/>
    </source>
</evidence>
<dbReference type="PROSITE" id="PS50262">
    <property type="entry name" value="G_PROTEIN_RECEP_F1_2"/>
    <property type="match status" value="1"/>
</dbReference>
<dbReference type="OMA" id="TEPINHE"/>
<dbReference type="SUPFAM" id="SSF81321">
    <property type="entry name" value="Family A G protein-coupled receptor-like"/>
    <property type="match status" value="1"/>
</dbReference>
<evidence type="ECO:0000256" key="3">
    <source>
        <dbReference type="ARBA" id="ARBA00022475"/>
    </source>
</evidence>
<keyword evidence="8 11" id="KW-0675">Receptor</keyword>
<feature type="region of interest" description="Disordered" evidence="12">
    <location>
        <begin position="647"/>
        <end position="666"/>
    </location>
</feature>
<evidence type="ECO:0000256" key="10">
    <source>
        <dbReference type="ARBA" id="ARBA00023224"/>
    </source>
</evidence>
<feature type="region of interest" description="Disordered" evidence="12">
    <location>
        <begin position="685"/>
        <end position="738"/>
    </location>
</feature>
<feature type="transmembrane region" description="Helical" evidence="13">
    <location>
        <begin position="774"/>
        <end position="795"/>
    </location>
</feature>
<evidence type="ECO:0000256" key="6">
    <source>
        <dbReference type="ARBA" id="ARBA00023040"/>
    </source>
</evidence>
<keyword evidence="16" id="KW-1185">Reference proteome</keyword>
<comment type="similarity">
    <text evidence="2 11">Belongs to the G-protein coupled receptor 1 family.</text>
</comment>
<feature type="domain" description="G-protein coupled receptors family 1 profile" evidence="14">
    <location>
        <begin position="129"/>
        <end position="826"/>
    </location>
</feature>
<dbReference type="Gene3D" id="1.20.1070.10">
    <property type="entry name" value="Rhodopsin 7-helix transmembrane proteins"/>
    <property type="match status" value="2"/>
</dbReference>
<feature type="transmembrane region" description="Helical" evidence="13">
    <location>
        <begin position="229"/>
        <end position="249"/>
    </location>
</feature>
<dbReference type="Proteomes" id="UP000318571">
    <property type="component" value="Chromosome 5"/>
</dbReference>
<feature type="compositionally biased region" description="Basic residues" evidence="12">
    <location>
        <begin position="620"/>
        <end position="634"/>
    </location>
</feature>
<organism evidence="15 16">
    <name type="scientific">Tigriopus californicus</name>
    <name type="common">Marine copepod</name>
    <dbReference type="NCBI Taxonomy" id="6832"/>
    <lineage>
        <taxon>Eukaryota</taxon>
        <taxon>Metazoa</taxon>
        <taxon>Ecdysozoa</taxon>
        <taxon>Arthropoda</taxon>
        <taxon>Crustacea</taxon>
        <taxon>Multicrustacea</taxon>
        <taxon>Hexanauplia</taxon>
        <taxon>Copepoda</taxon>
        <taxon>Harpacticoida</taxon>
        <taxon>Harpacticidae</taxon>
        <taxon>Tigriopus</taxon>
    </lineage>
</organism>
<evidence type="ECO:0000256" key="9">
    <source>
        <dbReference type="ARBA" id="ARBA00023180"/>
    </source>
</evidence>
<keyword evidence="4 11" id="KW-0812">Transmembrane</keyword>
<feature type="compositionally biased region" description="Low complexity" evidence="12">
    <location>
        <begin position="895"/>
        <end position="906"/>
    </location>
</feature>
<feature type="region of interest" description="Disordered" evidence="12">
    <location>
        <begin position="888"/>
        <end position="918"/>
    </location>
</feature>
<sequence length="918" mass="100168">MNESLSSFVLVVEDDPFDDTQVNLRKAFESVSFGHSDGGGGDGGVIGSGIAGDGDGGGISSDLDPNSTNFELASNVHLNLSLYQLSNHTNRLSWIRNCSNAFENIDLEDPRVLGSLIPLGIICLVVIFGNMMVIAAVRMTHKLRGATNLFIVSLAWADLMLGMVVLPFSAMYEVFDIWIFGRIWCSIWLAIDVWVCTASILHLVVISLDRYIAVTHPITYPNIMTSNRAKLLILGAWILSFVICFPPLVGWNEESTPSIMAASDPNGNFNNNGTYEEPDDPELIAILNRCMPQCKLIQEPGYVIYSAVGSFYAPMLVMMFFNWRIYRTATKTTKAIRQGWTKVKVGGGENSVGMGIHRGGGAALGISAASTMNLAAIQALNNRTPRRSSASVKHTNAVNLSSRRASAVGANAIISACSVKQSGPPESNSRTLPRASSNCKVSVAGGSSGAALTLSKAKVSLGSNLNTASHESQNGGRITLDDTHLTTPLLYQSRKGKRISASTNSLLSVPHWDRASGLNSFHHSPLKQLQHHQQQQQQSAQPQHQKQPKQSKLKHHHPQQQQQLSAPNVSHHQPCPNHIMGKTFAEHGTQTLKEDKIPIWSNTGIVGGDPNGRGGNGGKSGKRQPFRWRSKSAPHKSNHVIVANLNSSRCSSPTNSMAGDKISSKKRRRLGSCFHFQRWRKRGLRSRFRGGVGGGPRRRSQSEPPSPVTSLPGSTDELNHSRLSAPTSNHGSTNNLTHNLIHHHHAGGSANKFGKRNIKNQVRRFRMETKAAKTLGIIVGCFICCWFPFFTMYLITAFCEDCFSELAFSIIFWMGYCNSAINPFIYAMFSREFRGAFKKILCKFLCNRNEHPGAGALVRMGLPFAPQTVAIGLADRFPPIPTVTGVPRGSFQTGNSDNQSSSNSDSVRVKNNPINHTS</sequence>
<dbReference type="GO" id="GO:0004930">
    <property type="term" value="F:G protein-coupled receptor activity"/>
    <property type="evidence" value="ECO:0007669"/>
    <property type="project" value="UniProtKB-KW"/>
</dbReference>
<feature type="compositionally biased region" description="Gly residues" evidence="12">
    <location>
        <begin position="605"/>
        <end position="619"/>
    </location>
</feature>
<comment type="subcellular location">
    <subcellularLocation>
        <location evidence="1">Cell membrane</location>
        <topology evidence="1">Multi-pass membrane protein</topology>
    </subcellularLocation>
</comment>
<evidence type="ECO:0000313" key="16">
    <source>
        <dbReference type="Proteomes" id="UP000318571"/>
    </source>
</evidence>
<keyword evidence="9" id="KW-0325">Glycoprotein</keyword>
<evidence type="ECO:0000256" key="1">
    <source>
        <dbReference type="ARBA" id="ARBA00004651"/>
    </source>
</evidence>
<evidence type="ECO:0000256" key="7">
    <source>
        <dbReference type="ARBA" id="ARBA00023136"/>
    </source>
</evidence>
<feature type="transmembrane region" description="Helical" evidence="13">
    <location>
        <begin position="149"/>
        <end position="175"/>
    </location>
</feature>
<protein>
    <recommendedName>
        <fullName evidence="14">G-protein coupled receptors family 1 profile domain-containing protein</fullName>
    </recommendedName>
</protein>
<evidence type="ECO:0000256" key="12">
    <source>
        <dbReference type="SAM" id="MobiDB-lite"/>
    </source>
</evidence>
<evidence type="ECO:0000256" key="5">
    <source>
        <dbReference type="ARBA" id="ARBA00022989"/>
    </source>
</evidence>
<feature type="region of interest" description="Disordered" evidence="12">
    <location>
        <begin position="526"/>
        <end position="581"/>
    </location>
</feature>
<evidence type="ECO:0000256" key="8">
    <source>
        <dbReference type="ARBA" id="ARBA00023170"/>
    </source>
</evidence>
<feature type="transmembrane region" description="Helical" evidence="13">
    <location>
        <begin position="302"/>
        <end position="321"/>
    </location>
</feature>
<feature type="compositionally biased region" description="Basic residues" evidence="12">
    <location>
        <begin position="546"/>
        <end position="558"/>
    </location>
</feature>